<evidence type="ECO:0000313" key="3">
    <source>
        <dbReference type="Proteomes" id="UP000199258"/>
    </source>
</evidence>
<dbReference type="RefSeq" id="WP_051470361.1">
    <property type="nucleotide sequence ID" value="NZ_FNDT01000003.1"/>
</dbReference>
<proteinExistence type="predicted"/>
<dbReference type="Proteomes" id="UP000199258">
    <property type="component" value="Unassembled WGS sequence"/>
</dbReference>
<evidence type="ECO:0000256" key="1">
    <source>
        <dbReference type="SAM" id="MobiDB-lite"/>
    </source>
</evidence>
<dbReference type="OrthoDB" id="5125216at2"/>
<gene>
    <name evidence="2" type="ORF">SAMN04488693_10337</name>
</gene>
<protein>
    <recommendedName>
        <fullName evidence="4">YtxH domain-containing protein</fullName>
    </recommendedName>
</protein>
<keyword evidence="3" id="KW-1185">Reference proteome</keyword>
<feature type="compositionally biased region" description="Low complexity" evidence="1">
    <location>
        <begin position="61"/>
        <end position="74"/>
    </location>
</feature>
<sequence>MKNKLVFAAGMAAGYVLGARAGRASYEQIKVKANELWSNPKVQDKVSQASETVKAKAPEVQAQAEQALKKAQSAMHRGGDNDAAQSPSDEYKI</sequence>
<dbReference type="AlphaFoldDB" id="A0A1G8FEZ8"/>
<name>A0A1G8FEZ8_9MICC</name>
<evidence type="ECO:0008006" key="4">
    <source>
        <dbReference type="Google" id="ProtNLM"/>
    </source>
</evidence>
<accession>A0A1G8FEZ8</accession>
<dbReference type="STRING" id="335973.SAMN04488693_10337"/>
<organism evidence="2 3">
    <name type="scientific">Arthrobacter subterraneus</name>
    <dbReference type="NCBI Taxonomy" id="335973"/>
    <lineage>
        <taxon>Bacteria</taxon>
        <taxon>Bacillati</taxon>
        <taxon>Actinomycetota</taxon>
        <taxon>Actinomycetes</taxon>
        <taxon>Micrococcales</taxon>
        <taxon>Micrococcaceae</taxon>
        <taxon>Arthrobacter</taxon>
    </lineage>
</organism>
<evidence type="ECO:0000313" key="2">
    <source>
        <dbReference type="EMBL" id="SDH80724.1"/>
    </source>
</evidence>
<reference evidence="2 3" key="1">
    <citation type="submission" date="2016-10" db="EMBL/GenBank/DDBJ databases">
        <authorList>
            <person name="de Groot N.N."/>
        </authorList>
    </citation>
    <scope>NUCLEOTIDE SEQUENCE [LARGE SCALE GENOMIC DNA]</scope>
    <source>
        <strain evidence="2 3">NP_1H</strain>
    </source>
</reference>
<dbReference type="EMBL" id="FNDT01000003">
    <property type="protein sequence ID" value="SDH80724.1"/>
    <property type="molecule type" value="Genomic_DNA"/>
</dbReference>
<feature type="compositionally biased region" description="Polar residues" evidence="1">
    <location>
        <begin position="83"/>
        <end position="93"/>
    </location>
</feature>
<feature type="region of interest" description="Disordered" evidence="1">
    <location>
        <begin position="48"/>
        <end position="93"/>
    </location>
</feature>